<dbReference type="InterPro" id="IPR029063">
    <property type="entry name" value="SAM-dependent_MTases_sf"/>
</dbReference>
<dbReference type="Pfam" id="PF13649">
    <property type="entry name" value="Methyltransf_25"/>
    <property type="match status" value="1"/>
</dbReference>
<organism evidence="5 6">
    <name type="scientific">Staphylococcus condimenti</name>
    <dbReference type="NCBI Taxonomy" id="70255"/>
    <lineage>
        <taxon>Bacteria</taxon>
        <taxon>Bacillati</taxon>
        <taxon>Bacillota</taxon>
        <taxon>Bacilli</taxon>
        <taxon>Bacillales</taxon>
        <taxon>Staphylococcaceae</taxon>
        <taxon>Staphylococcus</taxon>
    </lineage>
</organism>
<evidence type="ECO:0000313" key="5">
    <source>
        <dbReference type="EMBL" id="RZH99678.1"/>
    </source>
</evidence>
<dbReference type="GO" id="GO:0008168">
    <property type="term" value="F:methyltransferase activity"/>
    <property type="evidence" value="ECO:0007669"/>
    <property type="project" value="UniProtKB-KW"/>
</dbReference>
<evidence type="ECO:0000256" key="2">
    <source>
        <dbReference type="ARBA" id="ARBA00022679"/>
    </source>
</evidence>
<keyword evidence="2 5" id="KW-0808">Transferase</keyword>
<dbReference type="KEGG" id="scv:A4G25_00490"/>
<sequence length="207" mass="24280">MEFMEIFKKWAPEYDATVNGENEEYRDVFINYSEMLNELASTAEGRVLEIGAGTGNLTLMLKDKGREVSAIDPSDDMRAIANETKNLDVQYGHFFDIPFDQPFDYIVTSFAFHHVKPEEKYDAIKTMMKSLKEDGKLLILDTMFESEKYKQDLIKYYNNQEFFNLTEDLQTEYYTYIEDLKQIVDDQDLNLDIVQKNKFAWLATISK</sequence>
<reference evidence="5 6" key="1">
    <citation type="submission" date="2018-11" db="EMBL/GenBank/DDBJ databases">
        <title>Genomic profiling of Staphylococcus species from a Poultry farm system in KwaZulu-Natal, South Africa.</title>
        <authorList>
            <person name="Amoako D.G."/>
            <person name="Somboro A.M."/>
            <person name="Abia A.L.K."/>
            <person name="Bester L.A."/>
            <person name="Essack S.Y."/>
        </authorList>
    </citation>
    <scope>NUCLEOTIDE SEQUENCE [LARGE SCALE GENOMIC DNA]</scope>
    <source>
        <strain evidence="5 6">SA11</strain>
    </source>
</reference>
<dbReference type="EMBL" id="RQTE01000459">
    <property type="protein sequence ID" value="RZH99678.1"/>
    <property type="molecule type" value="Genomic_DNA"/>
</dbReference>
<dbReference type="CDD" id="cd02440">
    <property type="entry name" value="AdoMet_MTases"/>
    <property type="match status" value="1"/>
</dbReference>
<dbReference type="InterPro" id="IPR041698">
    <property type="entry name" value="Methyltransf_25"/>
</dbReference>
<proteinExistence type="predicted"/>
<dbReference type="Gene3D" id="3.40.50.150">
    <property type="entry name" value="Vaccinia Virus protein VP39"/>
    <property type="match status" value="1"/>
</dbReference>
<evidence type="ECO:0000313" key="6">
    <source>
        <dbReference type="Proteomes" id="UP000293854"/>
    </source>
</evidence>
<dbReference type="GO" id="GO:0032259">
    <property type="term" value="P:methylation"/>
    <property type="evidence" value="ECO:0007669"/>
    <property type="project" value="UniProtKB-KW"/>
</dbReference>
<accession>A0A143P7K7</accession>
<name>A0A143P7K7_9STAP</name>
<evidence type="ECO:0000259" key="3">
    <source>
        <dbReference type="Pfam" id="PF13649"/>
    </source>
</evidence>
<gene>
    <name evidence="5" type="ORF">EIG99_13545</name>
    <name evidence="4" type="ORF">I6J05_05240</name>
</gene>
<dbReference type="PANTHER" id="PTHR43861">
    <property type="entry name" value="TRANS-ACONITATE 2-METHYLTRANSFERASE-RELATED"/>
    <property type="match status" value="1"/>
</dbReference>
<dbReference type="OrthoDB" id="465705at2"/>
<evidence type="ECO:0000313" key="7">
    <source>
        <dbReference type="Proteomes" id="UP000595942"/>
    </source>
</evidence>
<dbReference type="GeneID" id="93726321"/>
<keyword evidence="7" id="KW-1185">Reference proteome</keyword>
<evidence type="ECO:0000256" key="1">
    <source>
        <dbReference type="ARBA" id="ARBA00022603"/>
    </source>
</evidence>
<dbReference type="AlphaFoldDB" id="A0A143P7K7"/>
<keyword evidence="1 5" id="KW-0489">Methyltransferase</keyword>
<dbReference type="SUPFAM" id="SSF53335">
    <property type="entry name" value="S-adenosyl-L-methionine-dependent methyltransferases"/>
    <property type="match status" value="1"/>
</dbReference>
<dbReference type="RefSeq" id="WP_047132998.1">
    <property type="nucleotide sequence ID" value="NZ_CP015114.1"/>
</dbReference>
<feature type="domain" description="Methyltransferase" evidence="3">
    <location>
        <begin position="47"/>
        <end position="135"/>
    </location>
</feature>
<dbReference type="Proteomes" id="UP000293854">
    <property type="component" value="Unassembled WGS sequence"/>
</dbReference>
<evidence type="ECO:0000313" key="4">
    <source>
        <dbReference type="EMBL" id="QQS83722.1"/>
    </source>
</evidence>
<reference evidence="4 7" key="2">
    <citation type="submission" date="2021-01" db="EMBL/GenBank/DDBJ databases">
        <title>FDA dAtabase for Regulatory Grade micrObial Sequences (FDA-ARGOS): Supporting development and validation of Infectious Disease Dx tests.</title>
        <authorList>
            <person name="Sproer C."/>
            <person name="Gronow S."/>
            <person name="Severitt S."/>
            <person name="Schroder I."/>
            <person name="Tallon L."/>
            <person name="Sadzewicz L."/>
            <person name="Zhao X."/>
            <person name="Boylan J."/>
            <person name="Ott S."/>
            <person name="Bowen H."/>
            <person name="Vavikolanu K."/>
            <person name="Mehta A."/>
            <person name="Aluvathingal J."/>
            <person name="Nadendla S."/>
            <person name="Lowell S."/>
            <person name="Myers T."/>
            <person name="Yan Y."/>
            <person name="Sichtig H."/>
        </authorList>
    </citation>
    <scope>NUCLEOTIDE SEQUENCE [LARGE SCALE GENOMIC DNA]</scope>
    <source>
        <strain evidence="4 7">FDAARGOS_1148</strain>
    </source>
</reference>
<protein>
    <submittedName>
        <fullName evidence="5">Class I SAM-dependent methyltransferase</fullName>
    </submittedName>
</protein>
<dbReference type="PANTHER" id="PTHR43861:SF1">
    <property type="entry name" value="TRANS-ACONITATE 2-METHYLTRANSFERASE"/>
    <property type="match status" value="1"/>
</dbReference>
<dbReference type="EMBL" id="CP068073">
    <property type="protein sequence ID" value="QQS83722.1"/>
    <property type="molecule type" value="Genomic_DNA"/>
</dbReference>
<dbReference type="Proteomes" id="UP000595942">
    <property type="component" value="Chromosome"/>
</dbReference>